<evidence type="ECO:0000313" key="3">
    <source>
        <dbReference type="EMBL" id="MZH56941.1"/>
    </source>
</evidence>
<dbReference type="RefSeq" id="WP_002606821.1">
    <property type="nucleotide sequence ID" value="NZ_AP025565.1"/>
</dbReference>
<dbReference type="Proteomes" id="UP001203972">
    <property type="component" value="Unassembled WGS sequence"/>
</dbReference>
<dbReference type="EMBL" id="WWTN01000027">
    <property type="protein sequence ID" value="MZH56941.1"/>
    <property type="molecule type" value="Genomic_DNA"/>
</dbReference>
<gene>
    <name evidence="4" type="ORF">G4D54_00740</name>
    <name evidence="3" type="ORF">GT664_14595</name>
    <name evidence="2" type="ORF">MKC95_08345</name>
</gene>
<dbReference type="GeneID" id="61924019"/>
<proteinExistence type="predicted"/>
<evidence type="ECO:0000313" key="5">
    <source>
        <dbReference type="Proteomes" id="UP000503330"/>
    </source>
</evidence>
<reference evidence="4 5" key="2">
    <citation type="submission" date="2020-02" db="EMBL/GenBank/DDBJ databases">
        <authorList>
            <person name="Kociolek L.K."/>
            <person name="Ozer E.A."/>
        </authorList>
    </citation>
    <scope>NUCLEOTIDE SEQUENCE [LARGE SCALE GENOMIC DNA]</scope>
    <source>
        <strain evidence="4 5">ATCC 14501</strain>
    </source>
</reference>
<feature type="transmembrane region" description="Helical" evidence="1">
    <location>
        <begin position="37"/>
        <end position="58"/>
    </location>
</feature>
<keyword evidence="1" id="KW-0472">Membrane</keyword>
<keyword evidence="1" id="KW-1133">Transmembrane helix</keyword>
<protein>
    <submittedName>
        <fullName evidence="2">Uncharacterized protein</fullName>
    </submittedName>
</protein>
<reference evidence="3" key="1">
    <citation type="journal article" date="2019" name="Nat. Med.">
        <title>A library of human gut bacterial isolates paired with longitudinal multiomics data enables mechanistic microbiome research.</title>
        <authorList>
            <person name="Poyet M."/>
            <person name="Groussin M."/>
            <person name="Gibbons S.M."/>
            <person name="Avila-Pacheco J."/>
            <person name="Jiang X."/>
            <person name="Kearney S.M."/>
            <person name="Perrotta A.R."/>
            <person name="Berdy B."/>
            <person name="Zhao S."/>
            <person name="Lieberman T.D."/>
            <person name="Swanson P.K."/>
            <person name="Smith M."/>
            <person name="Roesemann S."/>
            <person name="Alexander J.E."/>
            <person name="Rich S.A."/>
            <person name="Livny J."/>
            <person name="Vlamakis H."/>
            <person name="Clish C."/>
            <person name="Bullock K."/>
            <person name="Deik A."/>
            <person name="Scott J."/>
            <person name="Pierce K.A."/>
            <person name="Xavier R.J."/>
            <person name="Alm E.J."/>
        </authorList>
    </citation>
    <scope>NUCLEOTIDE SEQUENCE</scope>
    <source>
        <strain evidence="3">BIOML-A12</strain>
    </source>
</reference>
<dbReference type="EMBL" id="JAKTMA010000012">
    <property type="protein sequence ID" value="MCR0232777.1"/>
    <property type="molecule type" value="Genomic_DNA"/>
</dbReference>
<evidence type="ECO:0000313" key="6">
    <source>
        <dbReference type="Proteomes" id="UP001203972"/>
    </source>
</evidence>
<dbReference type="Proteomes" id="UP000503330">
    <property type="component" value="Chromosome"/>
</dbReference>
<dbReference type="AlphaFoldDB" id="A0A175AAF9"/>
<evidence type="ECO:0000313" key="2">
    <source>
        <dbReference type="EMBL" id="MCR0232777.1"/>
    </source>
</evidence>
<name>A0A175AAF9_CLOIN</name>
<feature type="transmembrane region" description="Helical" evidence="1">
    <location>
        <begin position="7"/>
        <end position="25"/>
    </location>
</feature>
<dbReference type="EMBL" id="CP048838">
    <property type="protein sequence ID" value="QJA01038.1"/>
    <property type="molecule type" value="Genomic_DNA"/>
</dbReference>
<keyword evidence="1" id="KW-0812">Transmembrane</keyword>
<reference evidence="2" key="3">
    <citation type="journal article" date="2022" name="Clin. Infect. Dis.">
        <title>Association between Clostridium innocuum and antibiotic-associated diarrhea in adults and children: A cross-sectional study and comparative genomics analysis.</title>
        <authorList>
            <person name="Cherny K.E."/>
            <person name="Muscat E.B."/>
            <person name="Balaji A."/>
            <person name="Mukherjee J."/>
            <person name="Ozer E.A."/>
            <person name="Angarone M.P."/>
            <person name="Hauser A.R."/>
            <person name="Sichel J.S."/>
            <person name="Amponsah E."/>
            <person name="Kociolek L.K."/>
        </authorList>
    </citation>
    <scope>NUCLEOTIDE SEQUENCE</scope>
    <source>
        <strain evidence="2">NU1-AC-029v</strain>
    </source>
</reference>
<evidence type="ECO:0000256" key="1">
    <source>
        <dbReference type="SAM" id="Phobius"/>
    </source>
</evidence>
<accession>A0A175AAF9</accession>
<evidence type="ECO:0000313" key="4">
    <source>
        <dbReference type="EMBL" id="QJA01038.1"/>
    </source>
</evidence>
<dbReference type="Proteomes" id="UP000604383">
    <property type="component" value="Unassembled WGS sequence"/>
</dbReference>
<organism evidence="2 6">
    <name type="scientific">Clostridium innocuum</name>
    <dbReference type="NCBI Taxonomy" id="1522"/>
    <lineage>
        <taxon>Bacteria</taxon>
        <taxon>Bacillati</taxon>
        <taxon>Bacillota</taxon>
        <taxon>Clostridia</taxon>
        <taxon>Eubacteriales</taxon>
        <taxon>Clostridiaceae</taxon>
        <taxon>Clostridium</taxon>
    </lineage>
</organism>
<sequence>MKFATSLTSLACWLMAIVPGVYLLAYLSARYLHLPSAYYYTILALAATGYAIFLFLVYRLKCRIHNSARSRDGETSADCMNSDQ</sequence>